<feature type="domain" description="Secretion system C-terminal sorting" evidence="2">
    <location>
        <begin position="574"/>
        <end position="648"/>
    </location>
</feature>
<dbReference type="AlphaFoldDB" id="A0A7C3UZ33"/>
<dbReference type="Gene3D" id="2.120.10.10">
    <property type="match status" value="1"/>
</dbReference>
<dbReference type="Pfam" id="PF18962">
    <property type="entry name" value="Por_Secre_tail"/>
    <property type="match status" value="1"/>
</dbReference>
<keyword evidence="1" id="KW-1133">Transmembrane helix</keyword>
<dbReference type="InterPro" id="IPR026444">
    <property type="entry name" value="Secre_tail"/>
</dbReference>
<keyword evidence="1" id="KW-0812">Transmembrane</keyword>
<dbReference type="InterPro" id="IPR036278">
    <property type="entry name" value="Sialidase_sf"/>
</dbReference>
<comment type="caution">
    <text evidence="3">The sequence shown here is derived from an EMBL/GenBank/DDBJ whole genome shotgun (WGS) entry which is preliminary data.</text>
</comment>
<dbReference type="NCBIfam" id="TIGR04183">
    <property type="entry name" value="Por_Secre_tail"/>
    <property type="match status" value="1"/>
</dbReference>
<evidence type="ECO:0000259" key="2">
    <source>
        <dbReference type="Pfam" id="PF18962"/>
    </source>
</evidence>
<reference evidence="3" key="1">
    <citation type="journal article" date="2020" name="mSystems">
        <title>Genome- and Community-Level Interaction Insights into Carbon Utilization and Element Cycling Functions of Hydrothermarchaeota in Hydrothermal Sediment.</title>
        <authorList>
            <person name="Zhou Z."/>
            <person name="Liu Y."/>
            <person name="Xu W."/>
            <person name="Pan J."/>
            <person name="Luo Z.H."/>
            <person name="Li M."/>
        </authorList>
    </citation>
    <scope>NUCLEOTIDE SEQUENCE [LARGE SCALE GENOMIC DNA]</scope>
    <source>
        <strain evidence="3">SpSt-906</strain>
    </source>
</reference>
<keyword evidence="1" id="KW-0472">Membrane</keyword>
<evidence type="ECO:0000256" key="1">
    <source>
        <dbReference type="SAM" id="Phobius"/>
    </source>
</evidence>
<dbReference type="EMBL" id="DTMQ01000038">
    <property type="protein sequence ID" value="HGE99526.1"/>
    <property type="molecule type" value="Genomic_DNA"/>
</dbReference>
<protein>
    <submittedName>
        <fullName evidence="3">T9SS type A sorting domain-containing protein</fullName>
    </submittedName>
</protein>
<accession>A0A7C3UZ33</accession>
<organism evidence="3">
    <name type="scientific">candidate division WOR-3 bacterium</name>
    <dbReference type="NCBI Taxonomy" id="2052148"/>
    <lineage>
        <taxon>Bacteria</taxon>
        <taxon>Bacteria division WOR-3</taxon>
    </lineage>
</organism>
<name>A0A7C3UZ33_UNCW3</name>
<proteinExistence type="predicted"/>
<gene>
    <name evidence="3" type="ORF">ENX07_05600</name>
</gene>
<dbReference type="CDD" id="cd15482">
    <property type="entry name" value="Sialidase_non-viral"/>
    <property type="match status" value="1"/>
</dbReference>
<dbReference type="SUPFAM" id="SSF50939">
    <property type="entry name" value="Sialidases"/>
    <property type="match status" value="1"/>
</dbReference>
<sequence length="650" mass="72041">MKQRSAPRVKPDSHQLGRGKIRFGFGSQFLLILRCERDESFNKLGGSMLKKAAIFIFLAFIIYGLPVIRRPFSPKPLPNLTGEEIVHCPVALTPAFTLSPGETCSRTFIDYQQNGTLGDRLSIRSDYRAFDWMHSPDSSSSYPTRWIRYNSYYNNAFQLGEGQEVTTLGRSGYCTGGSFSDGRAIAFYHIQLPSLFSVVSTEISPGSGLFNDPVAVDTITIPPSGSGGGSAIWPHGVVGSEDVVHVVAYPTKPAGSASDFYYSRSLDGGVTFSNWMPVMGDTLLSCLSPDIYARPGLQKVLISYTRKIDYINPSVTSQIQQNVWFRESPDNGATWNDPVQVTNYDWGPPGSTFPFAYTDVDGIYDQNGNIHLVWTEVWFGLSSGGDTLYSFGSRIMHWSPVTGFSVVSGIGNNNAPPGIEDTTIWYMPVWDAWRRPADRPQLAIDERGTLYCVWTGNKDTTDVSMTGRTNGELWLSFSTDNGQTWLRNAINLTNSPSPNAPPGQCEDDDYHTLWSEVVDGKLHIQYINDKDAGGVPQNEGVVTRNPVLYLQVPVTGIGENRGRDVGASILTITPNPASRYFNLAYYLTDNQKISIKIVDASGRIVDNLNLVGKKGKNFFSWQRNKNLKNGIYFLSLNLPNKTITKKLILY</sequence>
<evidence type="ECO:0000313" key="3">
    <source>
        <dbReference type="EMBL" id="HGE99526.1"/>
    </source>
</evidence>
<feature type="transmembrane region" description="Helical" evidence="1">
    <location>
        <begin position="52"/>
        <end position="68"/>
    </location>
</feature>